<dbReference type="CDD" id="cd00609">
    <property type="entry name" value="AAT_like"/>
    <property type="match status" value="1"/>
</dbReference>
<dbReference type="Gene3D" id="3.40.640.10">
    <property type="entry name" value="Type I PLP-dependent aspartate aminotransferase-like (Major domain)"/>
    <property type="match status" value="1"/>
</dbReference>
<protein>
    <submittedName>
        <fullName evidence="7">Pyridoxal phosphate-dependent aminotransferase</fullName>
    </submittedName>
</protein>
<organism evidence="7 8">
    <name type="scientific">Kutzneria chonburiensis</name>
    <dbReference type="NCBI Taxonomy" id="1483604"/>
    <lineage>
        <taxon>Bacteria</taxon>
        <taxon>Bacillati</taxon>
        <taxon>Actinomycetota</taxon>
        <taxon>Actinomycetes</taxon>
        <taxon>Pseudonocardiales</taxon>
        <taxon>Pseudonocardiaceae</taxon>
        <taxon>Kutzneria</taxon>
    </lineage>
</organism>
<evidence type="ECO:0000256" key="4">
    <source>
        <dbReference type="ARBA" id="ARBA00022679"/>
    </source>
</evidence>
<sequence length="411" mass="44532">MTSVEQSPLRSLLADDVRPNRLREVAWLNEYLRSGAPAGEPILLSLGETWSQTPPQLLSALRNAPQDSHGYQLSMYGLPLLRRLVKEYVADTQRLPGNSSWEVAVSWTGTRSAMRDFASDLPRGTVLAVAPAWDYAGVFEPLGFTSGYVPFDPAEHGGPTSDEVLAAADAIDDLAMVVINAQHNPTGANWAPSLVTALVDLALRRGCAILIDDAYFGMCPGPATSAVEILLDRLGGRPSPVPWLGVRSLGKQFRCNGWALGAVIAEPGPLDDLVNEVRPQHTFNYAIHLQWAMAQWLADRVEVAAYLEAQRTETALKRAALLSWLPPSTLDRTIAGPAAPYVLYPVPSGLTTEEYQRRAVLECGVVLSDAWPLARASGGDATGYVRLYLGPTLATLVNARDRLSDNGLWPT</sequence>
<dbReference type="GO" id="GO:0008483">
    <property type="term" value="F:transaminase activity"/>
    <property type="evidence" value="ECO:0007669"/>
    <property type="project" value="UniProtKB-KW"/>
</dbReference>
<keyword evidence="8" id="KW-1185">Reference proteome</keyword>
<name>A0ABV6MQW0_9PSEU</name>
<dbReference type="Proteomes" id="UP001589810">
    <property type="component" value="Unassembled WGS sequence"/>
</dbReference>
<evidence type="ECO:0000313" key="7">
    <source>
        <dbReference type="EMBL" id="MFC0542579.1"/>
    </source>
</evidence>
<accession>A0ABV6MQW0</accession>
<dbReference type="PANTHER" id="PTHR46383:SF1">
    <property type="entry name" value="ASPARTATE AMINOTRANSFERASE"/>
    <property type="match status" value="1"/>
</dbReference>
<dbReference type="EMBL" id="JBHLUD010000004">
    <property type="protein sequence ID" value="MFC0542579.1"/>
    <property type="molecule type" value="Genomic_DNA"/>
</dbReference>
<evidence type="ECO:0000256" key="3">
    <source>
        <dbReference type="ARBA" id="ARBA00022576"/>
    </source>
</evidence>
<evidence type="ECO:0000259" key="6">
    <source>
        <dbReference type="Pfam" id="PF00155"/>
    </source>
</evidence>
<dbReference type="PANTHER" id="PTHR46383">
    <property type="entry name" value="ASPARTATE AMINOTRANSFERASE"/>
    <property type="match status" value="1"/>
</dbReference>
<keyword evidence="4" id="KW-0808">Transferase</keyword>
<evidence type="ECO:0000256" key="2">
    <source>
        <dbReference type="ARBA" id="ARBA00007441"/>
    </source>
</evidence>
<dbReference type="SUPFAM" id="SSF53383">
    <property type="entry name" value="PLP-dependent transferases"/>
    <property type="match status" value="1"/>
</dbReference>
<keyword evidence="5" id="KW-0663">Pyridoxal phosphate</keyword>
<feature type="domain" description="Aminotransferase class I/classII large" evidence="6">
    <location>
        <begin position="46"/>
        <end position="397"/>
    </location>
</feature>
<comment type="similarity">
    <text evidence="2">Belongs to the class-I pyridoxal-phosphate-dependent aminotransferase family.</text>
</comment>
<reference evidence="7 8" key="1">
    <citation type="submission" date="2024-09" db="EMBL/GenBank/DDBJ databases">
        <authorList>
            <person name="Sun Q."/>
            <person name="Mori K."/>
        </authorList>
    </citation>
    <scope>NUCLEOTIDE SEQUENCE [LARGE SCALE GENOMIC DNA]</scope>
    <source>
        <strain evidence="7 8">TBRC 1432</strain>
    </source>
</reference>
<comment type="caution">
    <text evidence="7">The sequence shown here is derived from an EMBL/GenBank/DDBJ whole genome shotgun (WGS) entry which is preliminary data.</text>
</comment>
<dbReference type="RefSeq" id="WP_273940997.1">
    <property type="nucleotide sequence ID" value="NZ_CP097263.1"/>
</dbReference>
<dbReference type="InterPro" id="IPR050596">
    <property type="entry name" value="AspAT/PAT-like"/>
</dbReference>
<comment type="cofactor">
    <cofactor evidence="1">
        <name>pyridoxal 5'-phosphate</name>
        <dbReference type="ChEBI" id="CHEBI:597326"/>
    </cofactor>
</comment>
<dbReference type="InterPro" id="IPR015424">
    <property type="entry name" value="PyrdxlP-dep_Trfase"/>
</dbReference>
<dbReference type="Pfam" id="PF00155">
    <property type="entry name" value="Aminotran_1_2"/>
    <property type="match status" value="1"/>
</dbReference>
<evidence type="ECO:0000256" key="5">
    <source>
        <dbReference type="ARBA" id="ARBA00022898"/>
    </source>
</evidence>
<evidence type="ECO:0000313" key="8">
    <source>
        <dbReference type="Proteomes" id="UP001589810"/>
    </source>
</evidence>
<gene>
    <name evidence="7" type="ORF">ACFFH7_13870</name>
</gene>
<dbReference type="InterPro" id="IPR004839">
    <property type="entry name" value="Aminotransferase_I/II_large"/>
</dbReference>
<evidence type="ECO:0000256" key="1">
    <source>
        <dbReference type="ARBA" id="ARBA00001933"/>
    </source>
</evidence>
<keyword evidence="3 7" id="KW-0032">Aminotransferase</keyword>
<proteinExistence type="inferred from homology"/>
<dbReference type="InterPro" id="IPR015421">
    <property type="entry name" value="PyrdxlP-dep_Trfase_major"/>
</dbReference>